<keyword evidence="3" id="KW-1185">Reference proteome</keyword>
<protein>
    <recommendedName>
        <fullName evidence="4">Winged helix DNA-binding domain-containing protein</fullName>
    </recommendedName>
</protein>
<evidence type="ECO:0000313" key="2">
    <source>
        <dbReference type="EMBL" id="MBB4663689.1"/>
    </source>
</evidence>
<dbReference type="PANTHER" id="PTHR38479">
    <property type="entry name" value="LMO0824 PROTEIN"/>
    <property type="match status" value="1"/>
</dbReference>
<name>A0A840IFU2_9ACTN</name>
<evidence type="ECO:0000313" key="3">
    <source>
        <dbReference type="Proteomes" id="UP000585272"/>
    </source>
</evidence>
<dbReference type="InterPro" id="IPR009351">
    <property type="entry name" value="AlkZ-like"/>
</dbReference>
<accession>A0A840IFU2</accession>
<evidence type="ECO:0008006" key="4">
    <source>
        <dbReference type="Google" id="ProtNLM"/>
    </source>
</evidence>
<dbReference type="PANTHER" id="PTHR38479:SF2">
    <property type="entry name" value="WINGED HELIX DNA-BINDING DOMAIN-CONTAINING PROTEIN"/>
    <property type="match status" value="1"/>
</dbReference>
<feature type="region of interest" description="Disordered" evidence="1">
    <location>
        <begin position="281"/>
        <end position="313"/>
    </location>
</feature>
<feature type="compositionally biased region" description="Gly residues" evidence="1">
    <location>
        <begin position="282"/>
        <end position="313"/>
    </location>
</feature>
<sequence length="434" mass="44056">MSFSSGQIVAFRLAAQGLVGPAREPLDALAGGWAFQDSPPGAAAAALSARCDELSVGWLDAALHDDRTVVALYNPRTATALVPAGDVATFTAGLMPADEASWRFLLGRAIPPAGEGVGPAAALDVALPAFEAALDGGPLSRDDLHAELRERLPDELLPWCDGCQSHHARRGLLVAASLHGRLCIAGRAGRQPLFARTDRWLGPQAAPEAVNRDEAAAEVVRRHLRWYGPTTPARFAQWAGIAPAQALRAWALVAGELEAIELEGGGTAWLLAADRDALEAAGAGGTGAGSADAGGAGPRGAGPRGAGPRGAGAGGVGAGGVGAGGAQAGADAGAPRVRLLPAGDPLLLARDRELLVSDAGTRRRIWAAINGPGVALVDGRPAALWRARKRGRRLAVELTALDGALPAATVAAAEREARRLAPHRGCATAEIAAA</sequence>
<proteinExistence type="predicted"/>
<dbReference type="RefSeq" id="WP_183343401.1">
    <property type="nucleotide sequence ID" value="NZ_JACHNU010000004.1"/>
</dbReference>
<gene>
    <name evidence="2" type="ORF">BDZ31_003284</name>
</gene>
<comment type="caution">
    <text evidence="2">The sequence shown here is derived from an EMBL/GenBank/DDBJ whole genome shotgun (WGS) entry which is preliminary data.</text>
</comment>
<dbReference type="EMBL" id="JACHNU010000004">
    <property type="protein sequence ID" value="MBB4663689.1"/>
    <property type="molecule type" value="Genomic_DNA"/>
</dbReference>
<dbReference type="Pfam" id="PF06224">
    <property type="entry name" value="AlkZ-like"/>
    <property type="match status" value="2"/>
</dbReference>
<organism evidence="2 3">
    <name type="scientific">Conexibacter arvalis</name>
    <dbReference type="NCBI Taxonomy" id="912552"/>
    <lineage>
        <taxon>Bacteria</taxon>
        <taxon>Bacillati</taxon>
        <taxon>Actinomycetota</taxon>
        <taxon>Thermoleophilia</taxon>
        <taxon>Solirubrobacterales</taxon>
        <taxon>Conexibacteraceae</taxon>
        <taxon>Conexibacter</taxon>
    </lineage>
</organism>
<reference evidence="2 3" key="1">
    <citation type="submission" date="2020-08" db="EMBL/GenBank/DDBJ databases">
        <title>Genomic Encyclopedia of Archaeal and Bacterial Type Strains, Phase II (KMG-II): from individual species to whole genera.</title>
        <authorList>
            <person name="Goeker M."/>
        </authorList>
    </citation>
    <scope>NUCLEOTIDE SEQUENCE [LARGE SCALE GENOMIC DNA]</scope>
    <source>
        <strain evidence="2 3">DSM 23288</strain>
    </source>
</reference>
<dbReference type="Proteomes" id="UP000585272">
    <property type="component" value="Unassembled WGS sequence"/>
</dbReference>
<dbReference type="AlphaFoldDB" id="A0A840IFU2"/>
<evidence type="ECO:0000256" key="1">
    <source>
        <dbReference type="SAM" id="MobiDB-lite"/>
    </source>
</evidence>